<dbReference type="Proteomes" id="UP001186974">
    <property type="component" value="Unassembled WGS sequence"/>
</dbReference>
<accession>A0ACC3CTY5</accession>
<keyword evidence="2" id="KW-1185">Reference proteome</keyword>
<sequence length="366" mass="38913">MLNLTSSLKLPLSTFEQDEYTTAKGLLEAAKEMTADEETKKKAEENKNSRRWKVGLASAAGAAIVGVTGGLAAPLLAAGVGSIMGGLGLGATAAAGYLGSVAGSSLLIGGLFGAYGGRMTGKMMDTYAKQVEDFEFIPLHSQNKTSEDQEKGAKEASEHDHKLRVTVCISGWLTEKEEIVKPWSVVSNEAEVFALKYEMEALLNLGYSMDGMVKSASWTDAQQQQTLLSDAAKWPVGLSKVSRVLDGPFSVAKSRSEKAGEVLADAIVNKVQGERPITLVGYSLGAQVIHACLKSLAERKAFGLVEHVVMMGSPTISESKEWRVLRSAVSGRLVNVYSKSDSVLEFMCRGSKDGVAGLQMIKGLPG</sequence>
<reference evidence="1" key="1">
    <citation type="submission" date="2024-09" db="EMBL/GenBank/DDBJ databases">
        <title>Black Yeasts Isolated from many extreme environments.</title>
        <authorList>
            <person name="Coleine C."/>
            <person name="Stajich J.E."/>
            <person name="Selbmann L."/>
        </authorList>
    </citation>
    <scope>NUCLEOTIDE SEQUENCE</scope>
    <source>
        <strain evidence="1">CCFEE 5737</strain>
    </source>
</reference>
<comment type="caution">
    <text evidence="1">The sequence shown here is derived from an EMBL/GenBank/DDBJ whole genome shotgun (WGS) entry which is preliminary data.</text>
</comment>
<feature type="non-terminal residue" evidence="1">
    <location>
        <position position="366"/>
    </location>
</feature>
<evidence type="ECO:0000313" key="2">
    <source>
        <dbReference type="Proteomes" id="UP001186974"/>
    </source>
</evidence>
<protein>
    <submittedName>
        <fullName evidence="1">Uncharacterized protein</fullName>
    </submittedName>
</protein>
<evidence type="ECO:0000313" key="1">
    <source>
        <dbReference type="EMBL" id="KAK3044560.1"/>
    </source>
</evidence>
<name>A0ACC3CTY5_9PEZI</name>
<proteinExistence type="predicted"/>
<gene>
    <name evidence="1" type="ORF">LTS18_000946</name>
</gene>
<dbReference type="EMBL" id="JAWDJW010011780">
    <property type="protein sequence ID" value="KAK3044560.1"/>
    <property type="molecule type" value="Genomic_DNA"/>
</dbReference>
<organism evidence="1 2">
    <name type="scientific">Coniosporium uncinatum</name>
    <dbReference type="NCBI Taxonomy" id="93489"/>
    <lineage>
        <taxon>Eukaryota</taxon>
        <taxon>Fungi</taxon>
        <taxon>Dikarya</taxon>
        <taxon>Ascomycota</taxon>
        <taxon>Pezizomycotina</taxon>
        <taxon>Dothideomycetes</taxon>
        <taxon>Dothideomycetes incertae sedis</taxon>
        <taxon>Coniosporium</taxon>
    </lineage>
</organism>